<feature type="transmembrane region" description="Helical" evidence="1">
    <location>
        <begin position="63"/>
        <end position="87"/>
    </location>
</feature>
<feature type="transmembrane region" description="Helical" evidence="1">
    <location>
        <begin position="33"/>
        <end position="51"/>
    </location>
</feature>
<accession>A0A397RYP2</accession>
<evidence type="ECO:0000256" key="1">
    <source>
        <dbReference type="SAM" id="Phobius"/>
    </source>
</evidence>
<evidence type="ECO:0000313" key="2">
    <source>
        <dbReference type="EMBL" id="RIA78818.1"/>
    </source>
</evidence>
<keyword evidence="1" id="KW-1133">Transmembrane helix</keyword>
<sequence length="91" mass="9752">MSLFATFVARSSTTISAVSTSSTFFLTISSNVSLFATFVTSSSTTVTLFLIRTITKFKTFLSAIMTATVAATVMVTRRGIIIIGIIYTCTI</sequence>
<protein>
    <submittedName>
        <fullName evidence="2">Uncharacterized protein</fullName>
    </submittedName>
</protein>
<organism evidence="2 3">
    <name type="scientific">Glomus cerebriforme</name>
    <dbReference type="NCBI Taxonomy" id="658196"/>
    <lineage>
        <taxon>Eukaryota</taxon>
        <taxon>Fungi</taxon>
        <taxon>Fungi incertae sedis</taxon>
        <taxon>Mucoromycota</taxon>
        <taxon>Glomeromycotina</taxon>
        <taxon>Glomeromycetes</taxon>
        <taxon>Glomerales</taxon>
        <taxon>Glomeraceae</taxon>
        <taxon>Glomus</taxon>
    </lineage>
</organism>
<keyword evidence="3" id="KW-1185">Reference proteome</keyword>
<gene>
    <name evidence="2" type="ORF">C1645_795334</name>
</gene>
<reference evidence="2 3" key="1">
    <citation type="submission" date="2018-06" db="EMBL/GenBank/DDBJ databases">
        <title>Comparative genomics reveals the genomic features of Rhizophagus irregularis, R. cerebriforme, R. diaphanum and Gigaspora rosea, and their symbiotic lifestyle signature.</title>
        <authorList>
            <person name="Morin E."/>
            <person name="San Clemente H."/>
            <person name="Chen E.C.H."/>
            <person name="De La Providencia I."/>
            <person name="Hainaut M."/>
            <person name="Kuo A."/>
            <person name="Kohler A."/>
            <person name="Murat C."/>
            <person name="Tang N."/>
            <person name="Roy S."/>
            <person name="Loubradou J."/>
            <person name="Henrissat B."/>
            <person name="Grigoriev I.V."/>
            <person name="Corradi N."/>
            <person name="Roux C."/>
            <person name="Martin F.M."/>
        </authorList>
    </citation>
    <scope>NUCLEOTIDE SEQUENCE [LARGE SCALE GENOMIC DNA]</scope>
    <source>
        <strain evidence="2 3">DAOM 227022</strain>
    </source>
</reference>
<dbReference type="Proteomes" id="UP000265703">
    <property type="component" value="Unassembled WGS sequence"/>
</dbReference>
<evidence type="ECO:0000313" key="3">
    <source>
        <dbReference type="Proteomes" id="UP000265703"/>
    </source>
</evidence>
<dbReference type="AlphaFoldDB" id="A0A397RYP2"/>
<dbReference type="EMBL" id="QKYT01002012">
    <property type="protein sequence ID" value="RIA78818.1"/>
    <property type="molecule type" value="Genomic_DNA"/>
</dbReference>
<keyword evidence="1" id="KW-0812">Transmembrane</keyword>
<name>A0A397RYP2_9GLOM</name>
<comment type="caution">
    <text evidence="2">The sequence shown here is derived from an EMBL/GenBank/DDBJ whole genome shotgun (WGS) entry which is preliminary data.</text>
</comment>
<keyword evidence="1" id="KW-0472">Membrane</keyword>
<proteinExistence type="predicted"/>